<name>A0A3A9VV91_9ACTN</name>
<dbReference type="EMBL" id="RBDY01000028">
    <property type="protein sequence ID" value="RKN16296.1"/>
    <property type="molecule type" value="Genomic_DNA"/>
</dbReference>
<dbReference type="EMBL" id="RBDX01000030">
    <property type="protein sequence ID" value="RKN05001.1"/>
    <property type="molecule type" value="Genomic_DNA"/>
</dbReference>
<dbReference type="Proteomes" id="UP000268652">
    <property type="component" value="Unassembled WGS sequence"/>
</dbReference>
<evidence type="ECO:0000259" key="2">
    <source>
        <dbReference type="Pfam" id="PF02342"/>
    </source>
</evidence>
<protein>
    <submittedName>
        <fullName evidence="3">TerD family protein</fullName>
    </submittedName>
</protein>
<evidence type="ECO:0000313" key="5">
    <source>
        <dbReference type="Proteomes" id="UP000268652"/>
    </source>
</evidence>
<keyword evidence="5" id="KW-1185">Reference proteome</keyword>
<dbReference type="PANTHER" id="PTHR32097">
    <property type="entry name" value="CAMP-BINDING PROTEIN 1-RELATED"/>
    <property type="match status" value="1"/>
</dbReference>
<dbReference type="InterPro" id="IPR051324">
    <property type="entry name" value="Stress/Tellurium_Resist"/>
</dbReference>
<dbReference type="CDD" id="cd06974">
    <property type="entry name" value="TerD_like"/>
    <property type="match status" value="1"/>
</dbReference>
<evidence type="ECO:0000313" key="6">
    <source>
        <dbReference type="Proteomes" id="UP000275024"/>
    </source>
</evidence>
<organism evidence="3 6">
    <name type="scientific">Streptomyces radicis</name>
    <dbReference type="NCBI Taxonomy" id="1750517"/>
    <lineage>
        <taxon>Bacteria</taxon>
        <taxon>Bacillati</taxon>
        <taxon>Actinomycetota</taxon>
        <taxon>Actinomycetes</taxon>
        <taxon>Kitasatosporales</taxon>
        <taxon>Streptomycetaceae</taxon>
        <taxon>Streptomyces</taxon>
    </lineage>
</organism>
<accession>A0A3A9VV91</accession>
<proteinExistence type="predicted"/>
<reference evidence="5 6" key="1">
    <citation type="submission" date="2018-09" db="EMBL/GenBank/DDBJ databases">
        <title>Streptomyces sp. nov. DS1-2, an endophytic actinomycete isolated from roots of Dendrobium scabrilingue.</title>
        <authorList>
            <person name="Kuncharoen N."/>
            <person name="Kudo T."/>
            <person name="Ohkuma M."/>
            <person name="Yuki M."/>
            <person name="Tanasupawat S."/>
        </authorList>
    </citation>
    <scope>NUCLEOTIDE SEQUENCE [LARGE SCALE GENOMIC DNA]</scope>
    <source>
        <strain evidence="3 6">AZ1-7</strain>
        <strain evidence="4 5">DS1-2</strain>
    </source>
</reference>
<evidence type="ECO:0000256" key="1">
    <source>
        <dbReference type="SAM" id="MobiDB-lite"/>
    </source>
</evidence>
<dbReference type="InterPro" id="IPR003325">
    <property type="entry name" value="TerD"/>
</dbReference>
<dbReference type="Pfam" id="PF02342">
    <property type="entry name" value="TerD"/>
    <property type="match status" value="1"/>
</dbReference>
<feature type="compositionally biased region" description="Polar residues" evidence="1">
    <location>
        <begin position="78"/>
        <end position="88"/>
    </location>
</feature>
<dbReference type="Proteomes" id="UP000275024">
    <property type="component" value="Unassembled WGS sequence"/>
</dbReference>
<dbReference type="RefSeq" id="WP_120699643.1">
    <property type="nucleotide sequence ID" value="NZ_RBDX01000030.1"/>
</dbReference>
<evidence type="ECO:0000313" key="4">
    <source>
        <dbReference type="EMBL" id="RKN16296.1"/>
    </source>
</evidence>
<dbReference type="PANTHER" id="PTHR32097:SF17">
    <property type="entry name" value="CAMP-BINDING PROTEIN 1-RELATED"/>
    <property type="match status" value="1"/>
</dbReference>
<feature type="domain" description="TerD" evidence="2">
    <location>
        <begin position="1"/>
        <end position="181"/>
    </location>
</feature>
<evidence type="ECO:0000313" key="3">
    <source>
        <dbReference type="EMBL" id="RKN05001.1"/>
    </source>
</evidence>
<dbReference type="Gene3D" id="2.60.60.30">
    <property type="entry name" value="sav2460 like domains"/>
    <property type="match status" value="1"/>
</dbReference>
<comment type="caution">
    <text evidence="3">The sequence shown here is derived from an EMBL/GenBank/DDBJ whole genome shotgun (WGS) entry which is preliminary data.</text>
</comment>
<dbReference type="AlphaFoldDB" id="A0A3A9VV91"/>
<dbReference type="OrthoDB" id="56224at2"/>
<sequence>MSVELSPGEEIGLGTVDDGGPSVIRMGLGWRALRRPRGFLGRMFDSRPDIDLDASAVLFAGERAADVVYFKKLTSDDGSVTHTGDSTTGGAGEEDDESIEVDLRRVPREIDQIVFTVSSFTGQRFTRVRDAFCRVVDGATGTELARFTLAGGGASTARIMAKVRREGAGWRMTALGAPASGRTFQDLLPAIRPHL</sequence>
<feature type="region of interest" description="Disordered" evidence="1">
    <location>
        <begin position="78"/>
        <end position="98"/>
    </location>
</feature>
<gene>
    <name evidence="4" type="ORF">D7318_25945</name>
    <name evidence="3" type="ORF">D7319_26840</name>
</gene>